<dbReference type="InterPro" id="IPR001708">
    <property type="entry name" value="YidC/ALB3/OXA1/COX18"/>
</dbReference>
<dbReference type="CDD" id="cd20070">
    <property type="entry name" value="5TM_YidC_Alb3"/>
    <property type="match status" value="1"/>
</dbReference>
<evidence type="ECO:0000256" key="3">
    <source>
        <dbReference type="ARBA" id="ARBA00022475"/>
    </source>
</evidence>
<feature type="region of interest" description="Disordered" evidence="10">
    <location>
        <begin position="258"/>
        <end position="317"/>
    </location>
</feature>
<dbReference type="Pfam" id="PF02096">
    <property type="entry name" value="60KD_IMP"/>
    <property type="match status" value="1"/>
</dbReference>
<dbReference type="InterPro" id="IPR028055">
    <property type="entry name" value="YidC/Oxa/ALB_C"/>
</dbReference>
<feature type="transmembrane region" description="Helical" evidence="11">
    <location>
        <begin position="20"/>
        <end position="48"/>
    </location>
</feature>
<name>A0A0W0GIP2_9CHLR</name>
<evidence type="ECO:0000259" key="12">
    <source>
        <dbReference type="Pfam" id="PF02096"/>
    </source>
</evidence>
<sequence length="317" mass="35540">MSIGDIWDLTILDPLINGMIWLSSILFNNFGLTVIVLTAVIFAVMYPLTMKQMRAAKAMQELQPKLQALQKKYAKDRQKLAQEQMQLMRESGASATGCLVPMVIQMPIWIALYQAIIRVLAVTPEDFLSLSRHLYDWSVVYETLPLNSTFLWIDLSTPDYILALLVGAVMLLQQKMTTPQSADPKVAAQGKMMLFMMPAMFVFISITFPAGLALYWLTSSILRVVVQFFATGPGELKPWFQGLMSRLERDRGYKDRVLKNEKSPEPATPKVVVEQAEEIVNEGNRGKGADGGRGGSPRPGTTKNQPGRGGDRRRKRR</sequence>
<evidence type="ECO:0000313" key="13">
    <source>
        <dbReference type="EMBL" id="KTB48438.1"/>
    </source>
</evidence>
<comment type="similarity">
    <text evidence="9">Belongs to the OXA1/ALB3/YidC family.</text>
</comment>
<dbReference type="Proteomes" id="UP000053947">
    <property type="component" value="Unassembled WGS sequence"/>
</dbReference>
<organism evidence="13 14">
    <name type="scientific">Dehalogenimonas alkenigignens</name>
    <dbReference type="NCBI Taxonomy" id="1217799"/>
    <lineage>
        <taxon>Bacteria</taxon>
        <taxon>Bacillati</taxon>
        <taxon>Chloroflexota</taxon>
        <taxon>Dehalococcoidia</taxon>
        <taxon>Dehalococcoidales</taxon>
        <taxon>Dehalococcoidaceae</taxon>
        <taxon>Dehalogenimonas</taxon>
    </lineage>
</organism>
<keyword evidence="3" id="KW-1003">Cell membrane</keyword>
<keyword evidence="5" id="KW-0653">Protein transport</keyword>
<feature type="transmembrane region" description="Helical" evidence="11">
    <location>
        <begin position="193"/>
        <end position="217"/>
    </location>
</feature>
<evidence type="ECO:0000256" key="10">
    <source>
        <dbReference type="SAM" id="MobiDB-lite"/>
    </source>
</evidence>
<keyword evidence="14" id="KW-1185">Reference proteome</keyword>
<gene>
    <name evidence="13" type="ORF">DEALK_12840</name>
</gene>
<keyword evidence="7 11" id="KW-0472">Membrane</keyword>
<evidence type="ECO:0000313" key="14">
    <source>
        <dbReference type="Proteomes" id="UP000053947"/>
    </source>
</evidence>
<feature type="domain" description="Membrane insertase YidC/Oxa/ALB C-terminal" evidence="12">
    <location>
        <begin position="30"/>
        <end position="230"/>
    </location>
</feature>
<dbReference type="InterPro" id="IPR047196">
    <property type="entry name" value="YidC_ALB_C"/>
</dbReference>
<evidence type="ECO:0000256" key="7">
    <source>
        <dbReference type="ARBA" id="ARBA00023136"/>
    </source>
</evidence>
<keyword evidence="6 11" id="KW-1133">Transmembrane helix</keyword>
<dbReference type="AlphaFoldDB" id="A0A0W0GIP2"/>
<dbReference type="RefSeq" id="WP_058439422.1">
    <property type="nucleotide sequence ID" value="NZ_QEFQ01000001.1"/>
</dbReference>
<dbReference type="GO" id="GO:0015031">
    <property type="term" value="P:protein transport"/>
    <property type="evidence" value="ECO:0007669"/>
    <property type="project" value="UniProtKB-KW"/>
</dbReference>
<keyword evidence="8" id="KW-0143">Chaperone</keyword>
<comment type="caution">
    <text evidence="13">The sequence shown here is derived from an EMBL/GenBank/DDBJ whole genome shotgun (WGS) entry which is preliminary data.</text>
</comment>
<keyword evidence="2" id="KW-0813">Transport</keyword>
<accession>A0A0W0GIP2</accession>
<evidence type="ECO:0000256" key="8">
    <source>
        <dbReference type="ARBA" id="ARBA00023186"/>
    </source>
</evidence>
<dbReference type="EMBL" id="LFDV01000002">
    <property type="protein sequence ID" value="KTB48438.1"/>
    <property type="molecule type" value="Genomic_DNA"/>
</dbReference>
<evidence type="ECO:0000256" key="6">
    <source>
        <dbReference type="ARBA" id="ARBA00022989"/>
    </source>
</evidence>
<keyword evidence="4 9" id="KW-0812">Transmembrane</keyword>
<dbReference type="OrthoDB" id="9780552at2"/>
<feature type="transmembrane region" description="Helical" evidence="11">
    <location>
        <begin position="150"/>
        <end position="172"/>
    </location>
</feature>
<evidence type="ECO:0000256" key="1">
    <source>
        <dbReference type="ARBA" id="ARBA00004651"/>
    </source>
</evidence>
<comment type="subcellular location">
    <subcellularLocation>
        <location evidence="1">Cell membrane</location>
        <topology evidence="1">Multi-pass membrane protein</topology>
    </subcellularLocation>
    <subcellularLocation>
        <location evidence="9">Membrane</location>
        <topology evidence="9">Multi-pass membrane protein</topology>
    </subcellularLocation>
</comment>
<evidence type="ECO:0000256" key="9">
    <source>
        <dbReference type="RuleBase" id="RU003945"/>
    </source>
</evidence>
<dbReference type="PANTHER" id="PTHR12428">
    <property type="entry name" value="OXA1"/>
    <property type="match status" value="1"/>
</dbReference>
<protein>
    <submittedName>
        <fullName evidence="13">Membrane protein insertase, YidC/Oxa1 family, C-terminal domain</fullName>
    </submittedName>
</protein>
<dbReference type="NCBIfam" id="TIGR03592">
    <property type="entry name" value="yidC_oxa1_cterm"/>
    <property type="match status" value="1"/>
</dbReference>
<dbReference type="PANTHER" id="PTHR12428:SF65">
    <property type="entry name" value="CYTOCHROME C OXIDASE ASSEMBLY PROTEIN COX18, MITOCHONDRIAL"/>
    <property type="match status" value="1"/>
</dbReference>
<dbReference type="STRING" id="1217799.DEALK_12840"/>
<evidence type="ECO:0000256" key="5">
    <source>
        <dbReference type="ARBA" id="ARBA00022927"/>
    </source>
</evidence>
<evidence type="ECO:0000256" key="4">
    <source>
        <dbReference type="ARBA" id="ARBA00022692"/>
    </source>
</evidence>
<evidence type="ECO:0000256" key="2">
    <source>
        <dbReference type="ARBA" id="ARBA00022448"/>
    </source>
</evidence>
<evidence type="ECO:0000256" key="11">
    <source>
        <dbReference type="SAM" id="Phobius"/>
    </source>
</evidence>
<reference evidence="13 14" key="1">
    <citation type="submission" date="2015-06" db="EMBL/GenBank/DDBJ databases">
        <title>Genome sequence of the organohalide-respiring Dehalogenimonas alkenigignens type strain (IP3-3T).</title>
        <authorList>
            <person name="Key T.A."/>
            <person name="Richmond D.P."/>
            <person name="Bowman K.S."/>
            <person name="Cho Y.-J."/>
            <person name="Chun J."/>
            <person name="da Costa M.S."/>
            <person name="Rainey F.A."/>
            <person name="Moe W.M."/>
        </authorList>
    </citation>
    <scope>NUCLEOTIDE SEQUENCE [LARGE SCALE GENOMIC DNA]</scope>
    <source>
        <strain evidence="13 14">IP3-3</strain>
    </source>
</reference>
<feature type="transmembrane region" description="Helical" evidence="11">
    <location>
        <begin position="98"/>
        <end position="121"/>
    </location>
</feature>
<dbReference type="GO" id="GO:0051205">
    <property type="term" value="P:protein insertion into membrane"/>
    <property type="evidence" value="ECO:0007669"/>
    <property type="project" value="TreeGrafter"/>
</dbReference>
<proteinExistence type="inferred from homology"/>
<dbReference type="GO" id="GO:0032977">
    <property type="term" value="F:membrane insertase activity"/>
    <property type="evidence" value="ECO:0007669"/>
    <property type="project" value="InterPro"/>
</dbReference>
<dbReference type="GO" id="GO:0005886">
    <property type="term" value="C:plasma membrane"/>
    <property type="evidence" value="ECO:0007669"/>
    <property type="project" value="UniProtKB-SubCell"/>
</dbReference>